<evidence type="ECO:0000256" key="14">
    <source>
        <dbReference type="ARBA" id="ARBA00032935"/>
    </source>
</evidence>
<evidence type="ECO:0000256" key="8">
    <source>
        <dbReference type="ARBA" id="ARBA00023136"/>
    </source>
</evidence>
<keyword evidence="7" id="KW-1133">Transmembrane helix</keyword>
<evidence type="ECO:0000256" key="15">
    <source>
        <dbReference type="ARBA" id="ARBA00045664"/>
    </source>
</evidence>
<evidence type="ECO:0000256" key="13">
    <source>
        <dbReference type="ARBA" id="ARBA00031280"/>
    </source>
</evidence>
<dbReference type="PANTHER" id="PTHR23037">
    <property type="entry name" value="CYTOKINE RECEPTOR"/>
    <property type="match status" value="1"/>
</dbReference>
<dbReference type="SUPFAM" id="SSF49265">
    <property type="entry name" value="Fibronectin type III"/>
    <property type="match status" value="2"/>
</dbReference>
<feature type="domain" description="Fibronectin type-III" evidence="18">
    <location>
        <begin position="134"/>
        <end position="234"/>
    </location>
</feature>
<evidence type="ECO:0000313" key="21">
    <source>
        <dbReference type="RefSeq" id="XP_012880279.1"/>
    </source>
</evidence>
<comment type="subunit">
    <text evidence="12">Non-covalent dimer of an alpha and a beta subunit. IL2R exists in 3 different forms: a high affinity dimer, an intermediate affinity monomer (beta subunit), and a low affinity monomer (alpha subunit). The high and intermediate affinity forms also associate with a gamma subunit. Interacts with SHB upon interleukin stimulation.</text>
</comment>
<feature type="chain" id="PRO_5010479324" description="Interleukin-2 receptor subunit beta" evidence="17">
    <location>
        <begin position="23"/>
        <end position="537"/>
    </location>
</feature>
<evidence type="ECO:0000256" key="12">
    <source>
        <dbReference type="ARBA" id="ARBA00026094"/>
    </source>
</evidence>
<dbReference type="CTD" id="3560"/>
<keyword evidence="4" id="KW-1003">Cell membrane</keyword>
<evidence type="ECO:0000256" key="7">
    <source>
        <dbReference type="ARBA" id="ARBA00022989"/>
    </source>
</evidence>
<evidence type="ECO:0000256" key="3">
    <source>
        <dbReference type="ARBA" id="ARBA00016239"/>
    </source>
</evidence>
<evidence type="ECO:0000256" key="11">
    <source>
        <dbReference type="ARBA" id="ARBA00023180"/>
    </source>
</evidence>
<feature type="region of interest" description="Disordered" evidence="16">
    <location>
        <begin position="417"/>
        <end position="466"/>
    </location>
</feature>
<keyword evidence="9" id="KW-1015">Disulfide bond</keyword>
<comment type="similarity">
    <text evidence="2">Belongs to the type I cytokine receptor family. Type 4 subfamily.</text>
</comment>
<dbReference type="GO" id="GO:0009897">
    <property type="term" value="C:external side of plasma membrane"/>
    <property type="evidence" value="ECO:0007669"/>
    <property type="project" value="TreeGrafter"/>
</dbReference>
<evidence type="ECO:0000313" key="20">
    <source>
        <dbReference type="RefSeq" id="XP_012880278.1"/>
    </source>
</evidence>
<comment type="function">
    <text evidence="15">Receptor for interleukin-2. This beta subunit is involved in receptor mediated endocytosis and transduces the mitogenic signals of IL2. Probably in association with IL15RA, involved in the stimulation of neutrophil phagocytosis by IL15.</text>
</comment>
<dbReference type="Proteomes" id="UP000081671">
    <property type="component" value="Unplaced"/>
</dbReference>
<name>A0A1S3FW78_DIPOR</name>
<protein>
    <recommendedName>
        <fullName evidence="3">Interleukin-2 receptor subunit beta</fullName>
    </recommendedName>
    <alternativeName>
        <fullName evidence="14">High affinity IL-2 receptor subunit beta</fullName>
    </alternativeName>
    <alternativeName>
        <fullName evidence="13">p70-75</fullName>
    </alternativeName>
</protein>
<sequence>MAAPAPSWCLSLLMLLLTLTTALEPPAVKGRSQLTCFYNSRANVSCMWSPQEGLPATACRIHARSDVRPWNVTCQMLPVNGASSACNLILGDPDSQRLTAADRVNVSLVCWEGQQWRMVVTQTFRPFDNLRLKTPHALQVGSVDSRTCNVTWRVSQISHYIQQDLEFEVRKRSQAHSWEEASVLSLKQRQQWISLETLIPDTAYELQVRVRPQRGHHTVWSPWSQTLAFRTKPEHVAPAPWTSAVLTVGGLLGLFISVYFLANCLHLGPWLKTALRSHTPDPSKFFSRHEDVQKWLSSPFPASSFSPAGLAPEISPLEVLDRDAKATRLLLLPQDKVSSPSPSGHAQTSCFTNQGYFFFQLPDALEIEACQVYFTCDPGVEGEPEELPPPGPPFLPLPPAFGDEHAYCTFPPGDDLLLFSPSGPSPPHTALGGRGTSEGRLSSTQQEGHPQDGDPQPLGPPTPATPELQALQSLVELAVGEAGEEVCASSPEDGDSSPWTSANDQHQGRAPAAGLALNTDAYLSLQELQAQDPTHLV</sequence>
<keyword evidence="6 17" id="KW-0732">Signal</keyword>
<dbReference type="PANTHER" id="PTHR23037:SF30">
    <property type="entry name" value="INTERLEUKIN-2 RECEPTOR SUBUNIT BETA"/>
    <property type="match status" value="1"/>
</dbReference>
<dbReference type="GO" id="GO:0004896">
    <property type="term" value="F:cytokine receptor activity"/>
    <property type="evidence" value="ECO:0007669"/>
    <property type="project" value="InterPro"/>
</dbReference>
<dbReference type="KEGG" id="dord:105992027"/>
<dbReference type="InterPro" id="IPR040951">
    <property type="entry name" value="IL2RB_N1"/>
</dbReference>
<dbReference type="PROSITE" id="PS50853">
    <property type="entry name" value="FN3"/>
    <property type="match status" value="1"/>
</dbReference>
<feature type="region of interest" description="Disordered" evidence="16">
    <location>
        <begin position="481"/>
        <end position="511"/>
    </location>
</feature>
<comment type="subcellular location">
    <subcellularLocation>
        <location evidence="1">Cell membrane</location>
        <topology evidence="1">Single-pass type I membrane protein</topology>
    </subcellularLocation>
</comment>
<evidence type="ECO:0000256" key="2">
    <source>
        <dbReference type="ARBA" id="ARBA00008280"/>
    </source>
</evidence>
<dbReference type="InterPro" id="IPR036116">
    <property type="entry name" value="FN3_sf"/>
</dbReference>
<dbReference type="PROSITE" id="PS01355">
    <property type="entry name" value="HEMATOPO_REC_S_F1"/>
    <property type="match status" value="1"/>
</dbReference>
<dbReference type="CDD" id="cd00063">
    <property type="entry name" value="FN3"/>
    <property type="match status" value="1"/>
</dbReference>
<evidence type="ECO:0000313" key="19">
    <source>
        <dbReference type="Proteomes" id="UP000081671"/>
    </source>
</evidence>
<organism evidence="19 21">
    <name type="scientific">Dipodomys ordii</name>
    <name type="common">Ord's kangaroo rat</name>
    <dbReference type="NCBI Taxonomy" id="10020"/>
    <lineage>
        <taxon>Eukaryota</taxon>
        <taxon>Metazoa</taxon>
        <taxon>Chordata</taxon>
        <taxon>Craniata</taxon>
        <taxon>Vertebrata</taxon>
        <taxon>Euteleostomi</taxon>
        <taxon>Mammalia</taxon>
        <taxon>Eutheria</taxon>
        <taxon>Euarchontoglires</taxon>
        <taxon>Glires</taxon>
        <taxon>Rodentia</taxon>
        <taxon>Castorimorpha</taxon>
        <taxon>Heteromyidae</taxon>
        <taxon>Dipodomyinae</taxon>
        <taxon>Dipodomys</taxon>
    </lineage>
</organism>
<dbReference type="Pfam" id="PF18707">
    <property type="entry name" value="IL2RB_N1"/>
    <property type="match status" value="1"/>
</dbReference>
<dbReference type="InterPro" id="IPR003961">
    <property type="entry name" value="FN3_dom"/>
</dbReference>
<accession>A0A1S3FW78</accession>
<dbReference type="RefSeq" id="XP_012880278.1">
    <property type="nucleotide sequence ID" value="XM_013024824.1"/>
</dbReference>
<keyword evidence="19" id="KW-1185">Reference proteome</keyword>
<keyword evidence="11" id="KW-0325">Glycoprotein</keyword>
<dbReference type="RefSeq" id="XP_012880279.1">
    <property type="nucleotide sequence ID" value="XM_013024825.1"/>
</dbReference>
<proteinExistence type="inferred from homology"/>
<keyword evidence="8" id="KW-0472">Membrane</keyword>
<dbReference type="GO" id="GO:0019976">
    <property type="term" value="F:interleukin-2 binding"/>
    <property type="evidence" value="ECO:0007669"/>
    <property type="project" value="TreeGrafter"/>
</dbReference>
<dbReference type="SMART" id="SM00060">
    <property type="entry name" value="FN3"/>
    <property type="match status" value="1"/>
</dbReference>
<evidence type="ECO:0000256" key="9">
    <source>
        <dbReference type="ARBA" id="ARBA00023157"/>
    </source>
</evidence>
<evidence type="ECO:0000256" key="10">
    <source>
        <dbReference type="ARBA" id="ARBA00023170"/>
    </source>
</evidence>
<dbReference type="GeneID" id="105992027"/>
<keyword evidence="10 20" id="KW-0675">Receptor</keyword>
<keyword evidence="5" id="KW-0812">Transmembrane</keyword>
<dbReference type="OrthoDB" id="9419853at2759"/>
<evidence type="ECO:0000256" key="16">
    <source>
        <dbReference type="SAM" id="MobiDB-lite"/>
    </source>
</evidence>
<gene>
    <name evidence="20 21" type="primary">Il2rb</name>
</gene>
<dbReference type="InterPro" id="IPR013783">
    <property type="entry name" value="Ig-like_fold"/>
</dbReference>
<dbReference type="InterPro" id="IPR003531">
    <property type="entry name" value="Hempt_rcpt_S_F1_CS"/>
</dbReference>
<evidence type="ECO:0000256" key="4">
    <source>
        <dbReference type="ARBA" id="ARBA00022475"/>
    </source>
</evidence>
<dbReference type="AlphaFoldDB" id="A0A1S3FW78"/>
<feature type="compositionally biased region" description="Polar residues" evidence="16">
    <location>
        <begin position="439"/>
        <end position="448"/>
    </location>
</feature>
<evidence type="ECO:0000256" key="5">
    <source>
        <dbReference type="ARBA" id="ARBA00022692"/>
    </source>
</evidence>
<evidence type="ECO:0000256" key="1">
    <source>
        <dbReference type="ARBA" id="ARBA00004251"/>
    </source>
</evidence>
<feature type="signal peptide" evidence="17">
    <location>
        <begin position="1"/>
        <end position="22"/>
    </location>
</feature>
<evidence type="ECO:0000259" key="18">
    <source>
        <dbReference type="PROSITE" id="PS50853"/>
    </source>
</evidence>
<evidence type="ECO:0000256" key="17">
    <source>
        <dbReference type="SAM" id="SignalP"/>
    </source>
</evidence>
<dbReference type="GO" id="GO:0016064">
    <property type="term" value="P:immunoglobulin mediated immune response"/>
    <property type="evidence" value="ECO:0007669"/>
    <property type="project" value="TreeGrafter"/>
</dbReference>
<reference evidence="20 21" key="1">
    <citation type="submission" date="2025-04" db="UniProtKB">
        <authorList>
            <consortium name="RefSeq"/>
        </authorList>
    </citation>
    <scope>IDENTIFICATION</scope>
    <source>
        <tissue evidence="20 21">Kidney</tissue>
    </source>
</reference>
<dbReference type="Pfam" id="PF25788">
    <property type="entry name" value="Ig_Rha78A_N"/>
    <property type="match status" value="1"/>
</dbReference>
<dbReference type="Gene3D" id="2.60.40.10">
    <property type="entry name" value="Immunoglobulins"/>
    <property type="match status" value="2"/>
</dbReference>
<evidence type="ECO:0000256" key="6">
    <source>
        <dbReference type="ARBA" id="ARBA00022729"/>
    </source>
</evidence>